<dbReference type="InterPro" id="IPR021255">
    <property type="entry name" value="DUF2807"/>
</dbReference>
<dbReference type="Proteomes" id="UP000646484">
    <property type="component" value="Unassembled WGS sequence"/>
</dbReference>
<protein>
    <submittedName>
        <fullName evidence="2">DUF2807 domain-containing protein</fullName>
    </submittedName>
</protein>
<evidence type="ECO:0000313" key="2">
    <source>
        <dbReference type="EMBL" id="MBC5619744.1"/>
    </source>
</evidence>
<dbReference type="Gene3D" id="2.160.20.120">
    <property type="match status" value="1"/>
</dbReference>
<comment type="caution">
    <text evidence="2">The sequence shown here is derived from an EMBL/GenBank/DDBJ whole genome shotgun (WGS) entry which is preliminary data.</text>
</comment>
<feature type="domain" description="Putative auto-transporter adhesin head GIN" evidence="1">
    <location>
        <begin position="40"/>
        <end position="221"/>
    </location>
</feature>
<evidence type="ECO:0000313" key="3">
    <source>
        <dbReference type="Proteomes" id="UP000646484"/>
    </source>
</evidence>
<name>A0ABR7CVX7_9BACT</name>
<keyword evidence="3" id="KW-1185">Reference proteome</keyword>
<dbReference type="Pfam" id="PF10988">
    <property type="entry name" value="DUF2807"/>
    <property type="match status" value="1"/>
</dbReference>
<dbReference type="PANTHER" id="PTHR39200">
    <property type="entry name" value="HYPOTHETICAL EXPORTED PROTEIN"/>
    <property type="match status" value="1"/>
</dbReference>
<dbReference type="RefSeq" id="WP_186974650.1">
    <property type="nucleotide sequence ID" value="NZ_JACOOH010000001.1"/>
</dbReference>
<proteinExistence type="predicted"/>
<gene>
    <name evidence="2" type="ORF">H8S64_01385</name>
</gene>
<sequence length="238" mass="25335">MKNLLLLLALLIVGTAVAQVKRIKGTGYLLVQARDAKQSFTKVSVQRGITLYLKQGTEFGITIEADDNIISYVKTEIKNGQLNVFLDPNVIIRSFTAMNVSVAAPDITDINVESAARLIGSSPLKVNKLDINASGAAVVKLEVEGKELDVEASNAAKLELKGAVDHLELELSSAATLKAWDLRVTDCEAGVSGAAKAEVYVSGTLEVQLSSAGLLVYDGNPRITKKDVSGRGALVKRK</sequence>
<organism evidence="2 3">
    <name type="scientific">Butyricimonas hominis</name>
    <dbReference type="NCBI Taxonomy" id="2763032"/>
    <lineage>
        <taxon>Bacteria</taxon>
        <taxon>Pseudomonadati</taxon>
        <taxon>Bacteroidota</taxon>
        <taxon>Bacteroidia</taxon>
        <taxon>Bacteroidales</taxon>
        <taxon>Odoribacteraceae</taxon>
        <taxon>Butyricimonas</taxon>
    </lineage>
</organism>
<evidence type="ECO:0000259" key="1">
    <source>
        <dbReference type="Pfam" id="PF10988"/>
    </source>
</evidence>
<dbReference type="PANTHER" id="PTHR39200:SF1">
    <property type="entry name" value="AUTO-TRANSPORTER ADHESIN HEAD GIN DOMAIN-CONTAINING PROTEIN-RELATED"/>
    <property type="match status" value="1"/>
</dbReference>
<accession>A0ABR7CVX7</accession>
<reference evidence="2 3" key="1">
    <citation type="submission" date="2020-08" db="EMBL/GenBank/DDBJ databases">
        <title>Genome public.</title>
        <authorList>
            <person name="Liu C."/>
            <person name="Sun Q."/>
        </authorList>
    </citation>
    <scope>NUCLEOTIDE SEQUENCE [LARGE SCALE GENOMIC DNA]</scope>
    <source>
        <strain evidence="2 3">NSJ-56</strain>
    </source>
</reference>
<dbReference type="EMBL" id="JACOOH010000001">
    <property type="protein sequence ID" value="MBC5619744.1"/>
    <property type="molecule type" value="Genomic_DNA"/>
</dbReference>